<dbReference type="AlphaFoldDB" id="A0A8T0TZS7"/>
<evidence type="ECO:0000313" key="3">
    <source>
        <dbReference type="EMBL" id="KAG2617732.1"/>
    </source>
</evidence>
<name>A0A8T0TZS7_PANVG</name>
<feature type="region of interest" description="Disordered" evidence="1">
    <location>
        <begin position="234"/>
        <end position="258"/>
    </location>
</feature>
<dbReference type="Pfam" id="PF12776">
    <property type="entry name" value="Myb_DNA-bind_3"/>
    <property type="match status" value="1"/>
</dbReference>
<dbReference type="Proteomes" id="UP000823388">
    <property type="component" value="Chromosome 3N"/>
</dbReference>
<proteinExistence type="predicted"/>
<keyword evidence="4" id="KW-1185">Reference proteome</keyword>
<organism evidence="3 4">
    <name type="scientific">Panicum virgatum</name>
    <name type="common">Blackwell switchgrass</name>
    <dbReference type="NCBI Taxonomy" id="38727"/>
    <lineage>
        <taxon>Eukaryota</taxon>
        <taxon>Viridiplantae</taxon>
        <taxon>Streptophyta</taxon>
        <taxon>Embryophyta</taxon>
        <taxon>Tracheophyta</taxon>
        <taxon>Spermatophyta</taxon>
        <taxon>Magnoliopsida</taxon>
        <taxon>Liliopsida</taxon>
        <taxon>Poales</taxon>
        <taxon>Poaceae</taxon>
        <taxon>PACMAD clade</taxon>
        <taxon>Panicoideae</taxon>
        <taxon>Panicodae</taxon>
        <taxon>Paniceae</taxon>
        <taxon>Panicinae</taxon>
        <taxon>Panicum</taxon>
        <taxon>Panicum sect. Hiantes</taxon>
    </lineage>
</organism>
<dbReference type="PANTHER" id="PTHR47069">
    <property type="match status" value="1"/>
</dbReference>
<dbReference type="InterPro" id="IPR024752">
    <property type="entry name" value="Myb/SANT-like_dom"/>
</dbReference>
<dbReference type="EMBL" id="CM029042">
    <property type="protein sequence ID" value="KAG2617732.1"/>
    <property type="molecule type" value="Genomic_DNA"/>
</dbReference>
<dbReference type="PANTHER" id="PTHR47069:SF14">
    <property type="entry name" value="OS07G0253400 PROTEIN"/>
    <property type="match status" value="1"/>
</dbReference>
<evidence type="ECO:0000259" key="2">
    <source>
        <dbReference type="Pfam" id="PF12776"/>
    </source>
</evidence>
<sequence>MVEARRPVQTVADGGGGGVKVSSAGRHHTRSSSSNRGRASSRGGRGGRAARGAGHPQAPGNNYIDVDEEEGYEEEVEDLGSSGGPPVSYDTRANWNDLNNGYLLQLCLEQVQAGHYNGNQMSGDGYKAISYGFYAKTRKKHGHGQLKNQIGILESTYSFWCYLQAHTGLGRKPDGTIDADSEFWRTHIENKPYLKKLRWGPPGNLDLLEQMFSSSTIDGGGAFVPGDDYGAAQEGLSGNTKKSIESTTSTGESPVKKSKSPMVRYVRDLSITFKQTVQINSQEMKKRASDKEAFSVRRCQQLAFECGVEQTSEAVFAMAKMFQDPFQREFFCGNLTPELRLSYFKKWCREQCLE</sequence>
<feature type="domain" description="Myb/SANT-like" evidence="2">
    <location>
        <begin position="95"/>
        <end position="186"/>
    </location>
</feature>
<gene>
    <name evidence="3" type="ORF">PVAP13_3NG183218</name>
</gene>
<evidence type="ECO:0000313" key="4">
    <source>
        <dbReference type="Proteomes" id="UP000823388"/>
    </source>
</evidence>
<reference evidence="3" key="1">
    <citation type="submission" date="2020-05" db="EMBL/GenBank/DDBJ databases">
        <title>WGS assembly of Panicum virgatum.</title>
        <authorList>
            <person name="Lovell J.T."/>
            <person name="Jenkins J."/>
            <person name="Shu S."/>
            <person name="Juenger T.E."/>
            <person name="Schmutz J."/>
        </authorList>
    </citation>
    <scope>NUCLEOTIDE SEQUENCE</scope>
    <source>
        <strain evidence="3">AP13</strain>
    </source>
</reference>
<evidence type="ECO:0000256" key="1">
    <source>
        <dbReference type="SAM" id="MobiDB-lite"/>
    </source>
</evidence>
<feature type="region of interest" description="Disordered" evidence="1">
    <location>
        <begin position="1"/>
        <end position="92"/>
    </location>
</feature>
<feature type="compositionally biased region" description="Acidic residues" evidence="1">
    <location>
        <begin position="65"/>
        <end position="78"/>
    </location>
</feature>
<feature type="compositionally biased region" description="Low complexity" evidence="1">
    <location>
        <begin position="31"/>
        <end position="42"/>
    </location>
</feature>
<feature type="compositionally biased region" description="Polar residues" evidence="1">
    <location>
        <begin position="236"/>
        <end position="252"/>
    </location>
</feature>
<protein>
    <recommendedName>
        <fullName evidence="2">Myb/SANT-like domain-containing protein</fullName>
    </recommendedName>
</protein>
<accession>A0A8T0TZS7</accession>
<comment type="caution">
    <text evidence="3">The sequence shown here is derived from an EMBL/GenBank/DDBJ whole genome shotgun (WGS) entry which is preliminary data.</text>
</comment>